<dbReference type="NCBIfam" id="NF010925">
    <property type="entry name" value="PRK14345.1"/>
    <property type="match status" value="1"/>
</dbReference>
<dbReference type="EC" id="2.3.1.181" evidence="5 6"/>
<evidence type="ECO:0000256" key="6">
    <source>
        <dbReference type="PIRNR" id="PIRNR016262"/>
    </source>
</evidence>
<dbReference type="OrthoDB" id="9787061at2"/>
<comment type="similarity">
    <text evidence="5 6">Belongs to the LipB family.</text>
</comment>
<evidence type="ECO:0000256" key="9">
    <source>
        <dbReference type="PIRSR" id="PIRSR016262-3"/>
    </source>
</evidence>
<evidence type="ECO:0000259" key="10">
    <source>
        <dbReference type="PROSITE" id="PS51733"/>
    </source>
</evidence>
<feature type="binding site" evidence="5 8">
    <location>
        <begin position="140"/>
        <end position="142"/>
    </location>
    <ligand>
        <name>substrate</name>
    </ligand>
</feature>
<dbReference type="UniPathway" id="UPA00538">
    <property type="reaction ID" value="UER00592"/>
</dbReference>
<name>A0A0W1KKG2_9ACTO</name>
<dbReference type="Proteomes" id="UP001225576">
    <property type="component" value="Unassembled WGS sequence"/>
</dbReference>
<comment type="subcellular location">
    <subcellularLocation>
        <location evidence="5">Cytoplasm</location>
    </subcellularLocation>
</comment>
<dbReference type="InterPro" id="IPR045864">
    <property type="entry name" value="aa-tRNA-synth_II/BPL/LPL"/>
</dbReference>
<evidence type="ECO:0000256" key="2">
    <source>
        <dbReference type="ARBA" id="ARBA00022679"/>
    </source>
</evidence>
<feature type="binding site" evidence="5 8">
    <location>
        <begin position="69"/>
        <end position="76"/>
    </location>
    <ligand>
        <name>substrate</name>
    </ligand>
</feature>
<evidence type="ECO:0000256" key="3">
    <source>
        <dbReference type="ARBA" id="ARBA00023315"/>
    </source>
</evidence>
<feature type="domain" description="BPL/LPL catalytic" evidence="10">
    <location>
        <begin position="31"/>
        <end position="209"/>
    </location>
</feature>
<dbReference type="GO" id="GO:0005737">
    <property type="term" value="C:cytoplasm"/>
    <property type="evidence" value="ECO:0007669"/>
    <property type="project" value="UniProtKB-SubCell"/>
</dbReference>
<dbReference type="PROSITE" id="PS01313">
    <property type="entry name" value="LIPB"/>
    <property type="match status" value="1"/>
</dbReference>
<feature type="active site" description="Acyl-thioester intermediate" evidence="5 7">
    <location>
        <position position="171"/>
    </location>
</feature>
<evidence type="ECO:0000256" key="4">
    <source>
        <dbReference type="ARBA" id="ARBA00024732"/>
    </source>
</evidence>
<dbReference type="SUPFAM" id="SSF55681">
    <property type="entry name" value="Class II aaRS and biotin synthetases"/>
    <property type="match status" value="1"/>
</dbReference>
<reference evidence="11 13" key="1">
    <citation type="submission" date="2015-11" db="EMBL/GenBank/DDBJ databases">
        <title>Draft Genome Sequence of the Type Strain Trueperella bernardiae LCDC 89-0504T, Isolated from Blood Culture.</title>
        <authorList>
            <person name="Bernier A.-M."/>
            <person name="Bernard K."/>
        </authorList>
    </citation>
    <scope>NUCLEOTIDE SEQUENCE [LARGE SCALE GENOMIC DNA]</scope>
    <source>
        <strain evidence="11 13">LCDC 89-0504</strain>
    </source>
</reference>
<dbReference type="InterPro" id="IPR000544">
    <property type="entry name" value="Octanoyltransferase"/>
</dbReference>
<comment type="catalytic activity">
    <reaction evidence="5 6">
        <text>octanoyl-[ACP] + L-lysyl-[protein] = N(6)-octanoyl-L-lysyl-[protein] + holo-[ACP] + H(+)</text>
        <dbReference type="Rhea" id="RHEA:17665"/>
        <dbReference type="Rhea" id="RHEA-COMP:9636"/>
        <dbReference type="Rhea" id="RHEA-COMP:9685"/>
        <dbReference type="Rhea" id="RHEA-COMP:9752"/>
        <dbReference type="Rhea" id="RHEA-COMP:9928"/>
        <dbReference type="ChEBI" id="CHEBI:15378"/>
        <dbReference type="ChEBI" id="CHEBI:29969"/>
        <dbReference type="ChEBI" id="CHEBI:64479"/>
        <dbReference type="ChEBI" id="CHEBI:78463"/>
        <dbReference type="ChEBI" id="CHEBI:78809"/>
        <dbReference type="EC" id="2.3.1.181"/>
    </reaction>
</comment>
<dbReference type="InterPro" id="IPR004143">
    <property type="entry name" value="BPL_LPL_catalytic"/>
</dbReference>
<keyword evidence="3 5" id="KW-0012">Acyltransferase</keyword>
<keyword evidence="5" id="KW-0963">Cytoplasm</keyword>
<dbReference type="Gene3D" id="3.30.930.10">
    <property type="entry name" value="Bira Bifunctional Protein, Domain 2"/>
    <property type="match status" value="1"/>
</dbReference>
<accession>A0A0W1KKG2</accession>
<proteinExistence type="inferred from homology"/>
<feature type="site" description="Lowers pKa of active site Cys" evidence="5 9">
    <location>
        <position position="137"/>
    </location>
</feature>
<dbReference type="Pfam" id="PF21948">
    <property type="entry name" value="LplA-B_cat"/>
    <property type="match status" value="1"/>
</dbReference>
<evidence type="ECO:0000256" key="7">
    <source>
        <dbReference type="PIRSR" id="PIRSR016262-1"/>
    </source>
</evidence>
<comment type="caution">
    <text evidence="11">The sequence shown here is derived from an EMBL/GenBank/DDBJ whole genome shotgun (WGS) entry which is preliminary data.</text>
</comment>
<evidence type="ECO:0000313" key="13">
    <source>
        <dbReference type="Proteomes" id="UP000054404"/>
    </source>
</evidence>
<dbReference type="EMBL" id="JASPDQ010000025">
    <property type="protein sequence ID" value="MDK8602553.1"/>
    <property type="molecule type" value="Genomic_DNA"/>
</dbReference>
<keyword evidence="2 5" id="KW-0808">Transferase</keyword>
<dbReference type="PIRSF" id="PIRSF016262">
    <property type="entry name" value="LPLase"/>
    <property type="match status" value="1"/>
</dbReference>
<evidence type="ECO:0000256" key="8">
    <source>
        <dbReference type="PIRSR" id="PIRSR016262-2"/>
    </source>
</evidence>
<dbReference type="GO" id="GO:0033819">
    <property type="term" value="F:lipoyl(octanoyl) transferase activity"/>
    <property type="evidence" value="ECO:0007669"/>
    <property type="project" value="UniProtKB-EC"/>
</dbReference>
<dbReference type="PANTHER" id="PTHR10993:SF7">
    <property type="entry name" value="LIPOYLTRANSFERASE 2, MITOCHONDRIAL-RELATED"/>
    <property type="match status" value="1"/>
</dbReference>
<protein>
    <recommendedName>
        <fullName evidence="5 6">Octanoyltransferase</fullName>
        <ecNumber evidence="5 6">2.3.1.181</ecNumber>
    </recommendedName>
    <alternativeName>
        <fullName evidence="5">Lipoate-protein ligase B</fullName>
    </alternativeName>
    <alternativeName>
        <fullName evidence="5">Lipoyl/octanoyl transferase</fullName>
    </alternativeName>
    <alternativeName>
        <fullName evidence="5">Octanoyl-[acyl-carrier-protein]-protein N-octanoyltransferase</fullName>
    </alternativeName>
</protein>
<dbReference type="PATRIC" id="fig|59561.3.peg.1107"/>
<comment type="function">
    <text evidence="4 5 6">Catalyzes the transfer of endogenously produced octanoic acid from octanoyl-acyl-carrier-protein onto the lipoyl domains of lipoate-dependent enzymes. Lipoyl-ACP can also act as a substrate although octanoyl-ACP is likely to be the physiological substrate.</text>
</comment>
<evidence type="ECO:0000313" key="11">
    <source>
        <dbReference type="EMBL" id="KTF04141.1"/>
    </source>
</evidence>
<keyword evidence="13" id="KW-1185">Reference proteome</keyword>
<evidence type="ECO:0000256" key="1">
    <source>
        <dbReference type="ARBA" id="ARBA00004821"/>
    </source>
</evidence>
<feature type="binding site" evidence="5 8">
    <location>
        <begin position="153"/>
        <end position="155"/>
    </location>
    <ligand>
        <name>substrate</name>
    </ligand>
</feature>
<organism evidence="11 13">
    <name type="scientific">Trueperella bernardiae</name>
    <dbReference type="NCBI Taxonomy" id="59561"/>
    <lineage>
        <taxon>Bacteria</taxon>
        <taxon>Bacillati</taxon>
        <taxon>Actinomycetota</taxon>
        <taxon>Actinomycetes</taxon>
        <taxon>Actinomycetales</taxon>
        <taxon>Actinomycetaceae</taxon>
        <taxon>Trueperella</taxon>
    </lineage>
</organism>
<evidence type="ECO:0000256" key="5">
    <source>
        <dbReference type="HAMAP-Rule" id="MF_00013"/>
    </source>
</evidence>
<dbReference type="Proteomes" id="UP000054404">
    <property type="component" value="Unassembled WGS sequence"/>
</dbReference>
<comment type="miscellaneous">
    <text evidence="5">In the reaction, the free carboxyl group of octanoic acid is attached via an amide linkage to the epsilon-amino group of a specific lysine residue of lipoyl domains of lipoate-dependent enzymes.</text>
</comment>
<reference evidence="12" key="2">
    <citation type="submission" date="2023-05" db="EMBL/GenBank/DDBJ databases">
        <title>Genomic Catalog of Human Bladder Bacteria.</title>
        <authorList>
            <person name="Du J."/>
        </authorList>
    </citation>
    <scope>NUCLEOTIDE SEQUENCE</scope>
    <source>
        <strain evidence="12">UMB1304A</strain>
    </source>
</reference>
<dbReference type="STRING" id="59561.AQZ59_01117"/>
<comment type="pathway">
    <text evidence="1 5 6">Protein modification; protein lipoylation via endogenous pathway; protein N(6)-(lipoyl)lysine from octanoyl-[acyl-carrier-protein]: step 1/2.</text>
</comment>
<dbReference type="PROSITE" id="PS51733">
    <property type="entry name" value="BPL_LPL_CATALYTIC"/>
    <property type="match status" value="1"/>
</dbReference>
<dbReference type="CDD" id="cd16444">
    <property type="entry name" value="LipB"/>
    <property type="match status" value="1"/>
</dbReference>
<sequence length="247" mass="27029">MQIVNVLHRGPVDYMTVDRLQRYIHGEVAALRMPDTFIVWEAQPTYTAGRRTEDKDIPDTSVPVIRMDRGGSVTYHGPGQLVVYPIVKVRPPKDVVAFVRNTERAIMGALAEYGIDSVQVEGRSGVWICAPGAIDRKVCAIGIKFADDATMHGLALNVTTNLEDFTRVIPCGLADAGVTSLAELGHPTTLDDAAVTLLPHLARAYQQFALRPSEELEVADTEAIITQMGDFHPTPHADTGSAWHPRH</sequence>
<gene>
    <name evidence="5 11" type="primary">lipB</name>
    <name evidence="11" type="ORF">AQZ59_01117</name>
    <name evidence="12" type="ORF">QP858_08795</name>
</gene>
<dbReference type="AlphaFoldDB" id="A0A0W1KKG2"/>
<dbReference type="NCBIfam" id="TIGR00214">
    <property type="entry name" value="lipB"/>
    <property type="match status" value="1"/>
</dbReference>
<dbReference type="RefSeq" id="WP_062613671.1">
    <property type="nucleotide sequence ID" value="NZ_CALTZF010000009.1"/>
</dbReference>
<dbReference type="HAMAP" id="MF_00013">
    <property type="entry name" value="LipB"/>
    <property type="match status" value="1"/>
</dbReference>
<dbReference type="InterPro" id="IPR020605">
    <property type="entry name" value="Octanoyltransferase_CS"/>
</dbReference>
<dbReference type="GO" id="GO:0009249">
    <property type="term" value="P:protein lipoylation"/>
    <property type="evidence" value="ECO:0007669"/>
    <property type="project" value="InterPro"/>
</dbReference>
<evidence type="ECO:0000313" key="12">
    <source>
        <dbReference type="EMBL" id="MDK8602553.1"/>
    </source>
</evidence>
<dbReference type="EMBL" id="LNIZ01000004">
    <property type="protein sequence ID" value="KTF04141.1"/>
    <property type="molecule type" value="Genomic_DNA"/>
</dbReference>
<dbReference type="PANTHER" id="PTHR10993">
    <property type="entry name" value="OCTANOYLTRANSFERASE"/>
    <property type="match status" value="1"/>
</dbReference>